<comment type="caution">
    <text evidence="1">The sequence shown here is derived from an EMBL/GenBank/DDBJ whole genome shotgun (WGS) entry which is preliminary data.</text>
</comment>
<dbReference type="SUPFAM" id="SSF47789">
    <property type="entry name" value="C-terminal domain of RNA polymerase alpha subunit"/>
    <property type="match status" value="1"/>
</dbReference>
<sequence length="262" mass="30330">MANWLTIKQLSEKRDIAESTLRNWINLGYITSSTIDNVIMLDDDSLISYLDTHQTKGLNKESLEKLIKEKKMECEIILSHLDDELFLLKTQSLHQPLFHIIVQELGQLITNDTQREIFLAISTGEPISRVAVRQNMTYQETMEAYSNILKKLSENTERIATYRNRTMASLFGKYNTDNPTNIPIRRLFNERACNVLHKLEIATVRELLQFTYQYGWGRLKRLEGLGKTTYNEILNALYNANFIVFCEDKSIALSPEIAAFVL</sequence>
<proteinExistence type="predicted"/>
<dbReference type="EMBL" id="JARZAK010000027">
    <property type="protein sequence ID" value="MDY7260516.1"/>
    <property type="molecule type" value="Genomic_DNA"/>
</dbReference>
<evidence type="ECO:0000313" key="2">
    <source>
        <dbReference type="Proteomes" id="UP001292913"/>
    </source>
</evidence>
<dbReference type="Gene3D" id="1.10.150.20">
    <property type="entry name" value="5' to 3' exonuclease, C-terminal subdomain"/>
    <property type="match status" value="1"/>
</dbReference>
<dbReference type="RefSeq" id="WP_298047421.1">
    <property type="nucleotide sequence ID" value="NZ_JARZAK010000027.1"/>
</dbReference>
<protein>
    <submittedName>
        <fullName evidence="1">DNA-binding protein</fullName>
    </submittedName>
</protein>
<keyword evidence="1" id="KW-0238">DNA-binding</keyword>
<dbReference type="GO" id="GO:0003677">
    <property type="term" value="F:DNA binding"/>
    <property type="evidence" value="ECO:0007669"/>
    <property type="project" value="UniProtKB-KW"/>
</dbReference>
<evidence type="ECO:0000313" key="1">
    <source>
        <dbReference type="EMBL" id="MDY7260516.1"/>
    </source>
</evidence>
<accession>A0ABU5HX85</accession>
<dbReference type="Proteomes" id="UP001292913">
    <property type="component" value="Unassembled WGS sequence"/>
</dbReference>
<name>A0ABU5HX85_9BACE</name>
<reference evidence="1 2" key="1">
    <citation type="submission" date="2023-04" db="EMBL/GenBank/DDBJ databases">
        <title>Bacteroides pacosi sp. nov., isolated from the fecal material of an alpaca.</title>
        <authorList>
            <person name="Miller S."/>
            <person name="Hendry M."/>
            <person name="King J."/>
            <person name="Sankaranarayanan K."/>
            <person name="Lawson P.A."/>
        </authorList>
    </citation>
    <scope>NUCLEOTIDE SEQUENCE [LARGE SCALE GENOMIC DNA]</scope>
    <source>
        <strain evidence="1 2">A2-P53</strain>
    </source>
</reference>
<organism evidence="1 2">
    <name type="scientific">Bacteroides vicugnae</name>
    <dbReference type="NCBI Taxonomy" id="3037989"/>
    <lineage>
        <taxon>Bacteria</taxon>
        <taxon>Pseudomonadati</taxon>
        <taxon>Bacteroidota</taxon>
        <taxon>Bacteroidia</taxon>
        <taxon>Bacteroidales</taxon>
        <taxon>Bacteroidaceae</taxon>
        <taxon>Bacteroides</taxon>
    </lineage>
</organism>
<gene>
    <name evidence="1" type="ORF">QHG74_22630</name>
</gene>
<keyword evidence="2" id="KW-1185">Reference proteome</keyword>